<proteinExistence type="predicted"/>
<evidence type="ECO:0000256" key="5">
    <source>
        <dbReference type="ARBA" id="ARBA00023040"/>
    </source>
</evidence>
<protein>
    <recommendedName>
        <fullName evidence="10">G-protein coupled receptors family 1 profile domain-containing protein</fullName>
    </recommendedName>
</protein>
<comment type="subcellular location">
    <subcellularLocation>
        <location evidence="1">Cell membrane</location>
        <topology evidence="1">Multi-pass membrane protein</topology>
    </subcellularLocation>
</comment>
<dbReference type="AlphaFoldDB" id="A0A2T7NXR1"/>
<dbReference type="PROSITE" id="PS50262">
    <property type="entry name" value="G_PROTEIN_RECEP_F1_2"/>
    <property type="match status" value="2"/>
</dbReference>
<keyword evidence="2" id="KW-1003">Cell membrane</keyword>
<dbReference type="InterPro" id="IPR000276">
    <property type="entry name" value="GPCR_Rhodpsn"/>
</dbReference>
<dbReference type="OrthoDB" id="6287421at2759"/>
<keyword evidence="7" id="KW-0675">Receptor</keyword>
<evidence type="ECO:0000256" key="1">
    <source>
        <dbReference type="ARBA" id="ARBA00004651"/>
    </source>
</evidence>
<dbReference type="InterPro" id="IPR050569">
    <property type="entry name" value="TAAR"/>
</dbReference>
<feature type="transmembrane region" description="Helical" evidence="9">
    <location>
        <begin position="197"/>
        <end position="217"/>
    </location>
</feature>
<organism evidence="11 12">
    <name type="scientific">Pomacea canaliculata</name>
    <name type="common">Golden apple snail</name>
    <dbReference type="NCBI Taxonomy" id="400727"/>
    <lineage>
        <taxon>Eukaryota</taxon>
        <taxon>Metazoa</taxon>
        <taxon>Spiralia</taxon>
        <taxon>Lophotrochozoa</taxon>
        <taxon>Mollusca</taxon>
        <taxon>Gastropoda</taxon>
        <taxon>Caenogastropoda</taxon>
        <taxon>Architaenioglossa</taxon>
        <taxon>Ampullarioidea</taxon>
        <taxon>Ampullariidae</taxon>
        <taxon>Pomacea</taxon>
    </lineage>
</organism>
<evidence type="ECO:0000256" key="4">
    <source>
        <dbReference type="ARBA" id="ARBA00022989"/>
    </source>
</evidence>
<evidence type="ECO:0000313" key="12">
    <source>
        <dbReference type="Proteomes" id="UP000245119"/>
    </source>
</evidence>
<feature type="transmembrane region" description="Helical" evidence="9">
    <location>
        <begin position="30"/>
        <end position="55"/>
    </location>
</feature>
<feature type="domain" description="G-protein coupled receptors family 1 profile" evidence="10">
    <location>
        <begin position="9"/>
        <end position="125"/>
    </location>
</feature>
<dbReference type="STRING" id="400727.A0A2T7NXR1"/>
<evidence type="ECO:0000256" key="2">
    <source>
        <dbReference type="ARBA" id="ARBA00022475"/>
    </source>
</evidence>
<dbReference type="PANTHER" id="PTHR24249">
    <property type="entry name" value="HISTAMINE RECEPTOR-RELATED G-PROTEIN COUPLED RECEPTOR"/>
    <property type="match status" value="1"/>
</dbReference>
<dbReference type="GO" id="GO:0004930">
    <property type="term" value="F:G protein-coupled receptor activity"/>
    <property type="evidence" value="ECO:0007669"/>
    <property type="project" value="UniProtKB-KW"/>
</dbReference>
<evidence type="ECO:0000313" key="11">
    <source>
        <dbReference type="EMBL" id="PVD25958.1"/>
    </source>
</evidence>
<evidence type="ECO:0000256" key="3">
    <source>
        <dbReference type="ARBA" id="ARBA00022692"/>
    </source>
</evidence>
<evidence type="ECO:0000256" key="7">
    <source>
        <dbReference type="ARBA" id="ARBA00023170"/>
    </source>
</evidence>
<feature type="transmembrane region" description="Helical" evidence="9">
    <location>
        <begin position="67"/>
        <end position="89"/>
    </location>
</feature>
<dbReference type="Proteomes" id="UP000245119">
    <property type="component" value="Linkage Group LG8"/>
</dbReference>
<dbReference type="EMBL" id="PZQS01000008">
    <property type="protein sequence ID" value="PVD25958.1"/>
    <property type="molecule type" value="Genomic_DNA"/>
</dbReference>
<dbReference type="Pfam" id="PF00001">
    <property type="entry name" value="7tm_1"/>
    <property type="match status" value="2"/>
</dbReference>
<reference evidence="11 12" key="1">
    <citation type="submission" date="2018-04" db="EMBL/GenBank/DDBJ databases">
        <title>The genome of golden apple snail Pomacea canaliculata provides insight into stress tolerance and invasive adaptation.</title>
        <authorList>
            <person name="Liu C."/>
            <person name="Liu B."/>
            <person name="Ren Y."/>
            <person name="Zhang Y."/>
            <person name="Wang H."/>
            <person name="Li S."/>
            <person name="Jiang F."/>
            <person name="Yin L."/>
            <person name="Zhang G."/>
            <person name="Qian W."/>
            <person name="Fan W."/>
        </authorList>
    </citation>
    <scope>NUCLEOTIDE SEQUENCE [LARGE SCALE GENOMIC DNA]</scope>
    <source>
        <strain evidence="11">SZHN2017</strain>
        <tissue evidence="11">Muscle</tissue>
    </source>
</reference>
<evidence type="ECO:0000256" key="8">
    <source>
        <dbReference type="ARBA" id="ARBA00023224"/>
    </source>
</evidence>
<dbReference type="PANTHER" id="PTHR24249:SF414">
    <property type="entry name" value="LP14436P"/>
    <property type="match status" value="1"/>
</dbReference>
<keyword evidence="8" id="KW-0807">Transducer</keyword>
<evidence type="ECO:0000256" key="9">
    <source>
        <dbReference type="SAM" id="Phobius"/>
    </source>
</evidence>
<feature type="domain" description="G-protein coupled receptors family 1 profile" evidence="10">
    <location>
        <begin position="126"/>
        <end position="214"/>
    </location>
</feature>
<name>A0A2T7NXR1_POMCA</name>
<evidence type="ECO:0000256" key="6">
    <source>
        <dbReference type="ARBA" id="ARBA00023136"/>
    </source>
</evidence>
<dbReference type="Gene3D" id="1.20.1070.10">
    <property type="entry name" value="Rhodopsin 7-helix transmembrane proteins"/>
    <property type="match status" value="2"/>
</dbReference>
<gene>
    <name evidence="11" type="ORF">C0Q70_13624</name>
</gene>
<dbReference type="SUPFAM" id="SSF81321">
    <property type="entry name" value="Family A G protein-coupled receptor-like"/>
    <property type="match status" value="1"/>
</dbReference>
<keyword evidence="12" id="KW-1185">Reference proteome</keyword>
<dbReference type="InterPro" id="IPR017452">
    <property type="entry name" value="GPCR_Rhodpsn_7TM"/>
</dbReference>
<keyword evidence="6 9" id="KW-0472">Membrane</keyword>
<dbReference type="PRINTS" id="PR00237">
    <property type="entry name" value="GPCRRHODOPSN"/>
</dbReference>
<keyword evidence="5" id="KW-0297">G-protein coupled receptor</keyword>
<comment type="caution">
    <text evidence="11">The sequence shown here is derived from an EMBL/GenBank/DDBJ whole genome shotgun (WGS) entry which is preliminary data.</text>
</comment>
<feature type="transmembrane region" description="Helical" evidence="9">
    <location>
        <begin position="5"/>
        <end position="24"/>
    </location>
</feature>
<keyword evidence="3 9" id="KW-0812">Transmembrane</keyword>
<sequence length="263" mass="29780">MYIPIIIGGNGLIVASVLVFQPLRTLTNCLLLSLAASDVLVSLFTIPVNAIFYIAHASVYHQRVTCMAWFTSAILGVGSSLYNLLFIVIERFIAIHFPFFHARYVIWAGYFSIGMCTLVSALLYVRIFLTVHRQRRRIRALSESLAREATLMAEEMRSVRLTALVFMLFVLCWTPYICVGPLMYSDLAPHIVETVKNFTLIFGYGNSMVNPIVCGVVRKQFRTAYKLLVTTPVTRWKTLRLEPDSTWDSGFQRDTCEASARPC</sequence>
<evidence type="ECO:0000259" key="10">
    <source>
        <dbReference type="PROSITE" id="PS50262"/>
    </source>
</evidence>
<dbReference type="GO" id="GO:0005886">
    <property type="term" value="C:plasma membrane"/>
    <property type="evidence" value="ECO:0007669"/>
    <property type="project" value="UniProtKB-SubCell"/>
</dbReference>
<keyword evidence="4 9" id="KW-1133">Transmembrane helix</keyword>
<feature type="transmembrane region" description="Helical" evidence="9">
    <location>
        <begin position="104"/>
        <end position="129"/>
    </location>
</feature>
<feature type="transmembrane region" description="Helical" evidence="9">
    <location>
        <begin position="161"/>
        <end position="185"/>
    </location>
</feature>
<accession>A0A2T7NXR1</accession>